<evidence type="ECO:0000313" key="2">
    <source>
        <dbReference type="EMBL" id="CAA9211272.1"/>
    </source>
</evidence>
<sequence>ARARTGQAQADAGNPALLGRDQGRQAAAPALRRHRPRLLPAAPLQPLHRLAQRLGVRGERPRQALQLRHPQPPRAGLHAALRHRRGGAGGGAAHDDQHRRLRADAGSAGARHALAGGVRAAGRGDHAAPVPPREGVRV</sequence>
<gene>
    <name evidence="2" type="ORF">AVDCRST_MAG04-125</name>
</gene>
<dbReference type="AlphaFoldDB" id="A0A6J4H110"/>
<evidence type="ECO:0000256" key="1">
    <source>
        <dbReference type="SAM" id="MobiDB-lite"/>
    </source>
</evidence>
<feature type="region of interest" description="Disordered" evidence="1">
    <location>
        <begin position="62"/>
        <end position="138"/>
    </location>
</feature>
<dbReference type="EMBL" id="CADCTL010000007">
    <property type="protein sequence ID" value="CAA9211272.1"/>
    <property type="molecule type" value="Genomic_DNA"/>
</dbReference>
<reference evidence="2" key="1">
    <citation type="submission" date="2020-02" db="EMBL/GenBank/DDBJ databases">
        <authorList>
            <person name="Meier V. D."/>
        </authorList>
    </citation>
    <scope>NUCLEOTIDE SEQUENCE</scope>
    <source>
        <strain evidence="2">AVDCRST_MAG04</strain>
    </source>
</reference>
<feature type="non-terminal residue" evidence="2">
    <location>
        <position position="1"/>
    </location>
</feature>
<name>A0A6J4H110_9PROT</name>
<feature type="compositionally biased region" description="Low complexity" evidence="1">
    <location>
        <begin position="108"/>
        <end position="121"/>
    </location>
</feature>
<proteinExistence type="predicted"/>
<organism evidence="2">
    <name type="scientific">uncultured Acetobacteraceae bacterium</name>
    <dbReference type="NCBI Taxonomy" id="169975"/>
    <lineage>
        <taxon>Bacteria</taxon>
        <taxon>Pseudomonadati</taxon>
        <taxon>Pseudomonadota</taxon>
        <taxon>Alphaproteobacteria</taxon>
        <taxon>Acetobacterales</taxon>
        <taxon>Acetobacteraceae</taxon>
        <taxon>environmental samples</taxon>
    </lineage>
</organism>
<accession>A0A6J4H110</accession>
<feature type="region of interest" description="Disordered" evidence="1">
    <location>
        <begin position="1"/>
        <end position="30"/>
    </location>
</feature>
<protein>
    <submittedName>
        <fullName evidence="2">Bll2959 protein</fullName>
    </submittedName>
</protein>
<feature type="non-terminal residue" evidence="2">
    <location>
        <position position="138"/>
    </location>
</feature>